<sequence length="106" mass="12319">MSLARVAHKPPVLFYIRRTTTVSPTHVRLRRVVYNLYYHLISSLLTLTVAIEKFKTAMRRLPCSKTRTRTRTRYPKAPELWLCKTTNSKCSWLPLSAVSGKDNTPR</sequence>
<keyword evidence="1" id="KW-1133">Transmembrane helix</keyword>
<protein>
    <submittedName>
        <fullName evidence="2">Uncharacterized protein</fullName>
    </submittedName>
</protein>
<gene>
    <name evidence="2" type="ORF">CC86DRAFT_96805</name>
</gene>
<proteinExistence type="predicted"/>
<name>A0A6A6ZN23_9PLEO</name>
<organism evidence="2 3">
    <name type="scientific">Ophiobolus disseminans</name>
    <dbReference type="NCBI Taxonomy" id="1469910"/>
    <lineage>
        <taxon>Eukaryota</taxon>
        <taxon>Fungi</taxon>
        <taxon>Dikarya</taxon>
        <taxon>Ascomycota</taxon>
        <taxon>Pezizomycotina</taxon>
        <taxon>Dothideomycetes</taxon>
        <taxon>Pleosporomycetidae</taxon>
        <taxon>Pleosporales</taxon>
        <taxon>Pleosporineae</taxon>
        <taxon>Phaeosphaeriaceae</taxon>
        <taxon>Ophiobolus</taxon>
    </lineage>
</organism>
<evidence type="ECO:0000256" key="1">
    <source>
        <dbReference type="SAM" id="Phobius"/>
    </source>
</evidence>
<accession>A0A6A6ZN23</accession>
<dbReference type="EMBL" id="MU006235">
    <property type="protein sequence ID" value="KAF2822183.1"/>
    <property type="molecule type" value="Genomic_DNA"/>
</dbReference>
<dbReference type="Proteomes" id="UP000799424">
    <property type="component" value="Unassembled WGS sequence"/>
</dbReference>
<keyword evidence="3" id="KW-1185">Reference proteome</keyword>
<dbReference type="AlphaFoldDB" id="A0A6A6ZN23"/>
<evidence type="ECO:0000313" key="2">
    <source>
        <dbReference type="EMBL" id="KAF2822183.1"/>
    </source>
</evidence>
<keyword evidence="1" id="KW-0812">Transmembrane</keyword>
<keyword evidence="1" id="KW-0472">Membrane</keyword>
<reference evidence="2" key="1">
    <citation type="journal article" date="2020" name="Stud. Mycol.">
        <title>101 Dothideomycetes genomes: a test case for predicting lifestyles and emergence of pathogens.</title>
        <authorList>
            <person name="Haridas S."/>
            <person name="Albert R."/>
            <person name="Binder M."/>
            <person name="Bloem J."/>
            <person name="Labutti K."/>
            <person name="Salamov A."/>
            <person name="Andreopoulos B."/>
            <person name="Baker S."/>
            <person name="Barry K."/>
            <person name="Bills G."/>
            <person name="Bluhm B."/>
            <person name="Cannon C."/>
            <person name="Castanera R."/>
            <person name="Culley D."/>
            <person name="Daum C."/>
            <person name="Ezra D."/>
            <person name="Gonzalez J."/>
            <person name="Henrissat B."/>
            <person name="Kuo A."/>
            <person name="Liang C."/>
            <person name="Lipzen A."/>
            <person name="Lutzoni F."/>
            <person name="Magnuson J."/>
            <person name="Mondo S."/>
            <person name="Nolan M."/>
            <person name="Ohm R."/>
            <person name="Pangilinan J."/>
            <person name="Park H.-J."/>
            <person name="Ramirez L."/>
            <person name="Alfaro M."/>
            <person name="Sun H."/>
            <person name="Tritt A."/>
            <person name="Yoshinaga Y."/>
            <person name="Zwiers L.-H."/>
            <person name="Turgeon B."/>
            <person name="Goodwin S."/>
            <person name="Spatafora J."/>
            <person name="Crous P."/>
            <person name="Grigoriev I."/>
        </authorList>
    </citation>
    <scope>NUCLEOTIDE SEQUENCE</scope>
    <source>
        <strain evidence="2">CBS 113818</strain>
    </source>
</reference>
<feature type="transmembrane region" description="Helical" evidence="1">
    <location>
        <begin position="32"/>
        <end position="51"/>
    </location>
</feature>
<evidence type="ECO:0000313" key="3">
    <source>
        <dbReference type="Proteomes" id="UP000799424"/>
    </source>
</evidence>